<dbReference type="OrthoDB" id="1814621at2"/>
<feature type="transmembrane region" description="Helical" evidence="1">
    <location>
        <begin position="92"/>
        <end position="113"/>
    </location>
</feature>
<name>A0A127JT12_9BURK</name>
<keyword evidence="3" id="KW-1185">Reference proteome</keyword>
<feature type="transmembrane region" description="Helical" evidence="1">
    <location>
        <begin position="12"/>
        <end position="34"/>
    </location>
</feature>
<protein>
    <recommendedName>
        <fullName evidence="4">Candidate membrane protein</fullName>
    </recommendedName>
</protein>
<accession>A0A127JT12</accession>
<reference evidence="2 3" key="1">
    <citation type="journal article" date="2014" name="Int. J. Syst. Evol. Microbiol.">
        <title>Ramlibacter solisilvae sp. nov., isolated from forest soil, and emended description of the genus Ramlibacter.</title>
        <authorList>
            <person name="Lee H.J."/>
            <person name="Lee S.H."/>
            <person name="Lee S.S."/>
            <person name="Lee J.S."/>
            <person name="Kim Y."/>
            <person name="Kim S.C."/>
            <person name="Jeon C.O."/>
        </authorList>
    </citation>
    <scope>NUCLEOTIDE SEQUENCE [LARGE SCALE GENOMIC DNA]</scope>
    <source>
        <strain evidence="2 3">5-10</strain>
    </source>
</reference>
<keyword evidence="1" id="KW-0472">Membrane</keyword>
<proteinExistence type="predicted"/>
<dbReference type="Proteomes" id="UP000070433">
    <property type="component" value="Chromosome"/>
</dbReference>
<feature type="transmembrane region" description="Helical" evidence="1">
    <location>
        <begin position="227"/>
        <end position="250"/>
    </location>
</feature>
<keyword evidence="1" id="KW-0812">Transmembrane</keyword>
<dbReference type="EMBL" id="CP010951">
    <property type="protein sequence ID" value="AMO23127.1"/>
    <property type="molecule type" value="Genomic_DNA"/>
</dbReference>
<keyword evidence="1" id="KW-1133">Transmembrane helix</keyword>
<feature type="transmembrane region" description="Helical" evidence="1">
    <location>
        <begin position="125"/>
        <end position="145"/>
    </location>
</feature>
<dbReference type="RefSeq" id="WP_061498644.1">
    <property type="nucleotide sequence ID" value="NZ_CP010951.1"/>
</dbReference>
<evidence type="ECO:0000256" key="1">
    <source>
        <dbReference type="SAM" id="Phobius"/>
    </source>
</evidence>
<gene>
    <name evidence="2" type="ORF">UC35_09775</name>
</gene>
<evidence type="ECO:0000313" key="2">
    <source>
        <dbReference type="EMBL" id="AMO23127.1"/>
    </source>
</evidence>
<organism evidence="2 3">
    <name type="scientific">Ramlibacter tataouinensis</name>
    <dbReference type="NCBI Taxonomy" id="94132"/>
    <lineage>
        <taxon>Bacteria</taxon>
        <taxon>Pseudomonadati</taxon>
        <taxon>Pseudomonadota</taxon>
        <taxon>Betaproteobacteria</taxon>
        <taxon>Burkholderiales</taxon>
        <taxon>Comamonadaceae</taxon>
        <taxon>Ramlibacter</taxon>
    </lineage>
</organism>
<sequence>MSSLERRLPREALRWELPVVCLLAWLGFIGIPLAEGAIGLSWDALNHHIYLGWVAQEPRFDRDLFAAGGQAYQYPYLYWPVYKMAVMGWSGVWAGVALASLHLVTVPPVWMLARLCMPGATVFDALMRAMAVAMAFMTGVVLSQFDSTSNDLMAAAPLVWCLALALVPLDANRPSWFTPARSVALSGLLAGASIAFKLSNGPLVLVAMPLAWLLASPGAIGKRILLVALGCAMTMLGLCLVYASWGLALWQEFGNPIYPFYDGHFAPIREAAGWKR</sequence>
<feature type="transmembrane region" description="Helical" evidence="1">
    <location>
        <begin position="176"/>
        <end position="196"/>
    </location>
</feature>
<dbReference type="AlphaFoldDB" id="A0A127JT12"/>
<evidence type="ECO:0000313" key="3">
    <source>
        <dbReference type="Proteomes" id="UP000070433"/>
    </source>
</evidence>
<evidence type="ECO:0008006" key="4">
    <source>
        <dbReference type="Google" id="ProtNLM"/>
    </source>
</evidence>
<feature type="transmembrane region" description="Helical" evidence="1">
    <location>
        <begin position="151"/>
        <end position="169"/>
    </location>
</feature>